<dbReference type="GO" id="GO:0046872">
    <property type="term" value="F:metal ion binding"/>
    <property type="evidence" value="ECO:0007669"/>
    <property type="project" value="UniProtKB-KW"/>
</dbReference>
<dbReference type="EMBL" id="BARS01036571">
    <property type="protein sequence ID" value="GAG16514.1"/>
    <property type="molecule type" value="Genomic_DNA"/>
</dbReference>
<organism evidence="12">
    <name type="scientific">marine sediment metagenome</name>
    <dbReference type="NCBI Taxonomy" id="412755"/>
    <lineage>
        <taxon>unclassified sequences</taxon>
        <taxon>metagenomes</taxon>
        <taxon>ecological metagenomes</taxon>
    </lineage>
</organism>
<reference evidence="12" key="1">
    <citation type="journal article" date="2014" name="Front. Microbiol.">
        <title>High frequency of phylogenetically diverse reductive dehalogenase-homologous genes in deep subseafloor sedimentary metagenomes.</title>
        <authorList>
            <person name="Kawai M."/>
            <person name="Futagami T."/>
            <person name="Toyoda A."/>
            <person name="Takaki Y."/>
            <person name="Nishi S."/>
            <person name="Hori S."/>
            <person name="Arai W."/>
            <person name="Tsubouchi T."/>
            <person name="Morono Y."/>
            <person name="Uchiyama I."/>
            <person name="Ito T."/>
            <person name="Fujiyama A."/>
            <person name="Inagaki F."/>
            <person name="Takami H."/>
        </authorList>
    </citation>
    <scope>NUCLEOTIDE SEQUENCE</scope>
    <source>
        <strain evidence="12">Expedition CK06-06</strain>
    </source>
</reference>
<dbReference type="Gene3D" id="3.10.520.10">
    <property type="entry name" value="ApbE-like domains"/>
    <property type="match status" value="1"/>
</dbReference>
<keyword evidence="11" id="KW-1133">Transmembrane helix</keyword>
<evidence type="ECO:0000256" key="10">
    <source>
        <dbReference type="ARBA" id="ARBA00048540"/>
    </source>
</evidence>
<protein>
    <recommendedName>
        <fullName evidence="3">FAD:protein FMN transferase</fullName>
        <ecNumber evidence="2">2.7.1.180</ecNumber>
    </recommendedName>
    <alternativeName>
        <fullName evidence="9">Flavin transferase</fullName>
    </alternativeName>
</protein>
<keyword evidence="7" id="KW-0274">FAD</keyword>
<dbReference type="Pfam" id="PF02424">
    <property type="entry name" value="ApbE"/>
    <property type="match status" value="1"/>
</dbReference>
<dbReference type="PANTHER" id="PTHR30040">
    <property type="entry name" value="THIAMINE BIOSYNTHESIS LIPOPROTEIN APBE"/>
    <property type="match status" value="1"/>
</dbReference>
<keyword evidence="4" id="KW-0285">Flavoprotein</keyword>
<comment type="catalytic activity">
    <reaction evidence="10">
        <text>L-threonyl-[protein] + FAD = FMN-L-threonyl-[protein] + AMP + H(+)</text>
        <dbReference type="Rhea" id="RHEA:36847"/>
        <dbReference type="Rhea" id="RHEA-COMP:11060"/>
        <dbReference type="Rhea" id="RHEA-COMP:11061"/>
        <dbReference type="ChEBI" id="CHEBI:15378"/>
        <dbReference type="ChEBI" id="CHEBI:30013"/>
        <dbReference type="ChEBI" id="CHEBI:57692"/>
        <dbReference type="ChEBI" id="CHEBI:74257"/>
        <dbReference type="ChEBI" id="CHEBI:456215"/>
        <dbReference type="EC" id="2.7.1.180"/>
    </reaction>
</comment>
<evidence type="ECO:0000256" key="9">
    <source>
        <dbReference type="ARBA" id="ARBA00031306"/>
    </source>
</evidence>
<keyword evidence="6" id="KW-0479">Metal-binding</keyword>
<accession>X0VEB6</accession>
<keyword evidence="11" id="KW-0472">Membrane</keyword>
<dbReference type="InterPro" id="IPR024932">
    <property type="entry name" value="ApbE"/>
</dbReference>
<dbReference type="AlphaFoldDB" id="X0VEB6"/>
<keyword evidence="8" id="KW-0460">Magnesium</keyword>
<gene>
    <name evidence="12" type="ORF">S01H1_56190</name>
</gene>
<comment type="caution">
    <text evidence="12">The sequence shown here is derived from an EMBL/GenBank/DDBJ whole genome shotgun (WGS) entry which is preliminary data.</text>
</comment>
<evidence type="ECO:0000256" key="2">
    <source>
        <dbReference type="ARBA" id="ARBA00011955"/>
    </source>
</evidence>
<keyword evidence="11" id="KW-0812">Transmembrane</keyword>
<evidence type="ECO:0000256" key="4">
    <source>
        <dbReference type="ARBA" id="ARBA00022630"/>
    </source>
</evidence>
<comment type="cofactor">
    <cofactor evidence="1">
        <name>Mg(2+)</name>
        <dbReference type="ChEBI" id="CHEBI:18420"/>
    </cofactor>
</comment>
<dbReference type="GO" id="GO:0016740">
    <property type="term" value="F:transferase activity"/>
    <property type="evidence" value="ECO:0007669"/>
    <property type="project" value="UniProtKB-KW"/>
</dbReference>
<evidence type="ECO:0000256" key="5">
    <source>
        <dbReference type="ARBA" id="ARBA00022679"/>
    </source>
</evidence>
<dbReference type="SUPFAM" id="SSF143631">
    <property type="entry name" value="ApbE-like"/>
    <property type="match status" value="1"/>
</dbReference>
<feature type="transmembrane region" description="Helical" evidence="11">
    <location>
        <begin position="7"/>
        <end position="28"/>
    </location>
</feature>
<evidence type="ECO:0000256" key="6">
    <source>
        <dbReference type="ARBA" id="ARBA00022723"/>
    </source>
</evidence>
<evidence type="ECO:0000256" key="7">
    <source>
        <dbReference type="ARBA" id="ARBA00022827"/>
    </source>
</evidence>
<evidence type="ECO:0000256" key="3">
    <source>
        <dbReference type="ARBA" id="ARBA00016337"/>
    </source>
</evidence>
<evidence type="ECO:0000256" key="11">
    <source>
        <dbReference type="SAM" id="Phobius"/>
    </source>
</evidence>
<feature type="non-terminal residue" evidence="12">
    <location>
        <position position="176"/>
    </location>
</feature>
<keyword evidence="5" id="KW-0808">Transferase</keyword>
<dbReference type="PANTHER" id="PTHR30040:SF2">
    <property type="entry name" value="FAD:PROTEIN FMN TRANSFERASE"/>
    <property type="match status" value="1"/>
</dbReference>
<sequence length="176" mass="18411">MHASRRRLAIVIVVAGIAALLIFGLLRWRSPRVFSCNPASVMGTDCELTVVMPGGQAAAAKRALRAAEAALRDVEVHMSKYLAASGLARFNAAAAGEVVALSPHTLEVLRLSKALAAETAGAFDVTCLPLIDGWVNAGKAGRLPTAEELAQAKHLTGWRHVELLAGGARKRIDGAG</sequence>
<name>X0VEB6_9ZZZZ</name>
<evidence type="ECO:0000256" key="8">
    <source>
        <dbReference type="ARBA" id="ARBA00022842"/>
    </source>
</evidence>
<dbReference type="EC" id="2.7.1.180" evidence="2"/>
<evidence type="ECO:0000256" key="1">
    <source>
        <dbReference type="ARBA" id="ARBA00001946"/>
    </source>
</evidence>
<proteinExistence type="predicted"/>
<evidence type="ECO:0000313" key="12">
    <source>
        <dbReference type="EMBL" id="GAG16514.1"/>
    </source>
</evidence>
<dbReference type="InterPro" id="IPR003374">
    <property type="entry name" value="ApbE-like_sf"/>
</dbReference>